<evidence type="ECO:0000313" key="3">
    <source>
        <dbReference type="Proteomes" id="UP000266841"/>
    </source>
</evidence>
<evidence type="ECO:0000313" key="2">
    <source>
        <dbReference type="EMBL" id="EJK47028.1"/>
    </source>
</evidence>
<protein>
    <submittedName>
        <fullName evidence="2">Uncharacterized protein</fullName>
    </submittedName>
</protein>
<proteinExistence type="predicted"/>
<dbReference type="AlphaFoldDB" id="K0R2S7"/>
<reference evidence="2 3" key="1">
    <citation type="journal article" date="2012" name="Genome Biol.">
        <title>Genome and low-iron response of an oceanic diatom adapted to chronic iron limitation.</title>
        <authorList>
            <person name="Lommer M."/>
            <person name="Specht M."/>
            <person name="Roy A.S."/>
            <person name="Kraemer L."/>
            <person name="Andreson R."/>
            <person name="Gutowska M.A."/>
            <person name="Wolf J."/>
            <person name="Bergner S.V."/>
            <person name="Schilhabel M.B."/>
            <person name="Klostermeier U.C."/>
            <person name="Beiko R.G."/>
            <person name="Rosenstiel P."/>
            <person name="Hippler M."/>
            <person name="Laroche J."/>
        </authorList>
    </citation>
    <scope>NUCLEOTIDE SEQUENCE [LARGE SCALE GENOMIC DNA]</scope>
    <source>
        <strain evidence="2 3">CCMP1005</strain>
    </source>
</reference>
<feature type="region of interest" description="Disordered" evidence="1">
    <location>
        <begin position="1"/>
        <end position="25"/>
    </location>
</feature>
<organism evidence="2 3">
    <name type="scientific">Thalassiosira oceanica</name>
    <name type="common">Marine diatom</name>
    <dbReference type="NCBI Taxonomy" id="159749"/>
    <lineage>
        <taxon>Eukaryota</taxon>
        <taxon>Sar</taxon>
        <taxon>Stramenopiles</taxon>
        <taxon>Ochrophyta</taxon>
        <taxon>Bacillariophyta</taxon>
        <taxon>Coscinodiscophyceae</taxon>
        <taxon>Thalassiosirophycidae</taxon>
        <taxon>Thalassiosirales</taxon>
        <taxon>Thalassiosiraceae</taxon>
        <taxon>Thalassiosira</taxon>
    </lineage>
</organism>
<dbReference type="EMBL" id="AGNL01047412">
    <property type="protein sequence ID" value="EJK47028.1"/>
    <property type="molecule type" value="Genomic_DNA"/>
</dbReference>
<keyword evidence="3" id="KW-1185">Reference proteome</keyword>
<accession>K0R2S7</accession>
<dbReference type="Proteomes" id="UP000266841">
    <property type="component" value="Unassembled WGS sequence"/>
</dbReference>
<name>K0R2S7_THAOC</name>
<comment type="caution">
    <text evidence="2">The sequence shown here is derived from an EMBL/GenBank/DDBJ whole genome shotgun (WGS) entry which is preliminary data.</text>
</comment>
<sequence length="186" mass="19012">MLEEVPPSPYATPGEGTPAGLTPQGEFNWVKGRVRDLRELGSGLADAQATASSAASTVASTLNASNAASSTASNALTLAKAASDQASSLAGQVQAVATEGTQTGQRLAALQLVMSNLQQQGAVTPADVDALRKEMTKAIERALVAFQADAYETLPGEVVAVFDDAIKLATTHLPSGEIMVDLFSPA</sequence>
<feature type="compositionally biased region" description="Pro residues" evidence="1">
    <location>
        <begin position="1"/>
        <end position="10"/>
    </location>
</feature>
<evidence type="ECO:0000256" key="1">
    <source>
        <dbReference type="SAM" id="MobiDB-lite"/>
    </source>
</evidence>
<gene>
    <name evidence="2" type="ORF">THAOC_34282</name>
</gene>